<dbReference type="SUPFAM" id="SSF53098">
    <property type="entry name" value="Ribonuclease H-like"/>
    <property type="match status" value="1"/>
</dbReference>
<dbReference type="InterPro" id="IPR026960">
    <property type="entry name" value="RVT-Znf"/>
</dbReference>
<accession>A0A7N2LM37</accession>
<dbReference type="GO" id="GO:0003676">
    <property type="term" value="F:nucleic acid binding"/>
    <property type="evidence" value="ECO:0007669"/>
    <property type="project" value="InterPro"/>
</dbReference>
<dbReference type="InterPro" id="IPR044730">
    <property type="entry name" value="RNase_H-like_dom_plant"/>
</dbReference>
<sequence>MVREDNWAESSSGVVGQSLWKKFWKLKIPNKVKVFGWRACHNALPTGQNLMKRGVLEVAICELCTLFSEDCVHALWQCGVAQDIWAGSLVGVQKIATQQVSFLHLVEKLLEEKPTEHRSAHPSTWLPPPAGLYKLNFDAAMFSDPPFTGYGAVIRNENADVMASFSVRGSKAVDSSEAELLACRRAIQFAIEVGITDAVIEGDNAMIMGSIAKKDLSGARLGHIFMDIQALLMELTCFSVSSVKREANTAAHSLARYVRHIRNTIAAANNPFAATAELPFTIA</sequence>
<dbReference type="OMA" id="AICELCT"/>
<dbReference type="InterPro" id="IPR052929">
    <property type="entry name" value="RNase_H-like_EbsB-rel"/>
</dbReference>
<feature type="domain" description="RNase H type-1" evidence="1">
    <location>
        <begin position="136"/>
        <end position="257"/>
    </location>
</feature>
<dbReference type="InterPro" id="IPR002156">
    <property type="entry name" value="RNaseH_domain"/>
</dbReference>
<dbReference type="EMBL" id="LRBV02000005">
    <property type="status" value="NOT_ANNOTATED_CDS"/>
    <property type="molecule type" value="Genomic_DNA"/>
</dbReference>
<dbReference type="GO" id="GO:0004523">
    <property type="term" value="F:RNA-DNA hybrid ribonuclease activity"/>
    <property type="evidence" value="ECO:0007669"/>
    <property type="project" value="InterPro"/>
</dbReference>
<dbReference type="PANTHER" id="PTHR47074">
    <property type="entry name" value="BNAC02G40300D PROTEIN"/>
    <property type="match status" value="1"/>
</dbReference>
<keyword evidence="4" id="KW-1185">Reference proteome</keyword>
<evidence type="ECO:0000313" key="4">
    <source>
        <dbReference type="Proteomes" id="UP000594261"/>
    </source>
</evidence>
<evidence type="ECO:0000313" key="3">
    <source>
        <dbReference type="EnsemblPlants" id="QL05p002207:mrna"/>
    </source>
</evidence>
<dbReference type="PANTHER" id="PTHR47074:SF48">
    <property type="entry name" value="POLYNUCLEOTIDYL TRANSFERASE, RIBONUCLEASE H-LIKE SUPERFAMILY PROTEIN"/>
    <property type="match status" value="1"/>
</dbReference>
<dbReference type="InParanoid" id="A0A7N2LM37"/>
<dbReference type="Gramene" id="QL05p002207:mrna">
    <property type="protein sequence ID" value="QL05p002207:mrna"/>
    <property type="gene ID" value="QL05p002207"/>
</dbReference>
<dbReference type="CDD" id="cd06222">
    <property type="entry name" value="RNase_H_like"/>
    <property type="match status" value="1"/>
</dbReference>
<proteinExistence type="predicted"/>
<dbReference type="AlphaFoldDB" id="A0A7N2LM37"/>
<dbReference type="Pfam" id="PF13966">
    <property type="entry name" value="zf-RVT"/>
    <property type="match status" value="1"/>
</dbReference>
<name>A0A7N2LM37_QUELO</name>
<evidence type="ECO:0000259" key="2">
    <source>
        <dbReference type="Pfam" id="PF13966"/>
    </source>
</evidence>
<dbReference type="InterPro" id="IPR036397">
    <property type="entry name" value="RNaseH_sf"/>
</dbReference>
<organism evidence="3 4">
    <name type="scientific">Quercus lobata</name>
    <name type="common">Valley oak</name>
    <dbReference type="NCBI Taxonomy" id="97700"/>
    <lineage>
        <taxon>Eukaryota</taxon>
        <taxon>Viridiplantae</taxon>
        <taxon>Streptophyta</taxon>
        <taxon>Embryophyta</taxon>
        <taxon>Tracheophyta</taxon>
        <taxon>Spermatophyta</taxon>
        <taxon>Magnoliopsida</taxon>
        <taxon>eudicotyledons</taxon>
        <taxon>Gunneridae</taxon>
        <taxon>Pentapetalae</taxon>
        <taxon>rosids</taxon>
        <taxon>fabids</taxon>
        <taxon>Fagales</taxon>
        <taxon>Fagaceae</taxon>
        <taxon>Quercus</taxon>
    </lineage>
</organism>
<dbReference type="Proteomes" id="UP000594261">
    <property type="component" value="Chromosome 5"/>
</dbReference>
<dbReference type="Gene3D" id="3.30.420.10">
    <property type="entry name" value="Ribonuclease H-like superfamily/Ribonuclease H"/>
    <property type="match status" value="1"/>
</dbReference>
<evidence type="ECO:0008006" key="5">
    <source>
        <dbReference type="Google" id="ProtNLM"/>
    </source>
</evidence>
<reference evidence="3" key="2">
    <citation type="submission" date="2021-01" db="UniProtKB">
        <authorList>
            <consortium name="EnsemblPlants"/>
        </authorList>
    </citation>
    <scope>IDENTIFICATION</scope>
</reference>
<evidence type="ECO:0000259" key="1">
    <source>
        <dbReference type="Pfam" id="PF13456"/>
    </source>
</evidence>
<feature type="domain" description="Reverse transcriptase zinc-binding" evidence="2">
    <location>
        <begin position="17"/>
        <end position="85"/>
    </location>
</feature>
<dbReference type="EnsemblPlants" id="QL05p002207:mrna">
    <property type="protein sequence ID" value="QL05p002207:mrna"/>
    <property type="gene ID" value="QL05p002207"/>
</dbReference>
<dbReference type="InterPro" id="IPR012337">
    <property type="entry name" value="RNaseH-like_sf"/>
</dbReference>
<protein>
    <recommendedName>
        <fullName evidence="5">RNase H type-1 domain-containing protein</fullName>
    </recommendedName>
</protein>
<dbReference type="Pfam" id="PF13456">
    <property type="entry name" value="RVT_3"/>
    <property type="match status" value="1"/>
</dbReference>
<reference evidence="3 4" key="1">
    <citation type="journal article" date="2016" name="G3 (Bethesda)">
        <title>First Draft Assembly and Annotation of the Genome of a California Endemic Oak Quercus lobata Nee (Fagaceae).</title>
        <authorList>
            <person name="Sork V.L."/>
            <person name="Fitz-Gibbon S.T."/>
            <person name="Puiu D."/>
            <person name="Crepeau M."/>
            <person name="Gugger P.F."/>
            <person name="Sherman R."/>
            <person name="Stevens K."/>
            <person name="Langley C.H."/>
            <person name="Pellegrini M."/>
            <person name="Salzberg S.L."/>
        </authorList>
    </citation>
    <scope>NUCLEOTIDE SEQUENCE [LARGE SCALE GENOMIC DNA]</scope>
    <source>
        <strain evidence="3 4">cv. SW786</strain>
    </source>
</reference>